<dbReference type="InterPro" id="IPR047175">
    <property type="entry name" value="CotS-like"/>
</dbReference>
<dbReference type="InterPro" id="IPR011009">
    <property type="entry name" value="Kinase-like_dom_sf"/>
</dbReference>
<dbReference type="NCBIfam" id="TIGR02906">
    <property type="entry name" value="spore_CotS"/>
    <property type="match status" value="1"/>
</dbReference>
<name>A0A919RYZ2_9CLOT</name>
<dbReference type="SUPFAM" id="SSF56112">
    <property type="entry name" value="Protein kinase-like (PK-like)"/>
    <property type="match status" value="1"/>
</dbReference>
<dbReference type="Proteomes" id="UP000679179">
    <property type="component" value="Unassembled WGS sequence"/>
</dbReference>
<evidence type="ECO:0000313" key="2">
    <source>
        <dbReference type="EMBL" id="GIM28060.1"/>
    </source>
</evidence>
<dbReference type="RefSeq" id="WP_212902798.1">
    <property type="nucleotide sequence ID" value="NZ_BOPZ01000004.1"/>
</dbReference>
<dbReference type="Gene3D" id="3.30.200.20">
    <property type="entry name" value="Phosphorylase Kinase, domain 1"/>
    <property type="match status" value="1"/>
</dbReference>
<protein>
    <recommendedName>
        <fullName evidence="1">Aminoglycoside phosphotransferase domain-containing protein</fullName>
    </recommendedName>
</protein>
<dbReference type="EMBL" id="BOPZ01000004">
    <property type="protein sequence ID" value="GIM28060.1"/>
    <property type="molecule type" value="Genomic_DNA"/>
</dbReference>
<evidence type="ECO:0000259" key="1">
    <source>
        <dbReference type="Pfam" id="PF01636"/>
    </source>
</evidence>
<organism evidence="2 3">
    <name type="scientific">Clostridium polyendosporum</name>
    <dbReference type="NCBI Taxonomy" id="69208"/>
    <lineage>
        <taxon>Bacteria</taxon>
        <taxon>Bacillati</taxon>
        <taxon>Bacillota</taxon>
        <taxon>Clostridia</taxon>
        <taxon>Eubacteriales</taxon>
        <taxon>Clostridiaceae</taxon>
        <taxon>Clostridium</taxon>
    </lineage>
</organism>
<proteinExistence type="predicted"/>
<dbReference type="InterPro" id="IPR002575">
    <property type="entry name" value="Aminoglycoside_PTrfase"/>
</dbReference>
<dbReference type="Pfam" id="PF01636">
    <property type="entry name" value="APH"/>
    <property type="match status" value="1"/>
</dbReference>
<dbReference type="PANTHER" id="PTHR39179:SF1">
    <property type="entry name" value="SPORE COAT PROTEIN I"/>
    <property type="match status" value="1"/>
</dbReference>
<reference evidence="2" key="1">
    <citation type="submission" date="2021-03" db="EMBL/GenBank/DDBJ databases">
        <title>Taxonomic study of Clostridium polyendosporum from meadow-gley soil under rice.</title>
        <authorList>
            <person name="Kobayashi H."/>
            <person name="Tanizawa Y."/>
            <person name="Yagura M."/>
        </authorList>
    </citation>
    <scope>NUCLEOTIDE SEQUENCE</scope>
    <source>
        <strain evidence="2">JCM 30710</strain>
    </source>
</reference>
<feature type="domain" description="Aminoglycoside phosphotransferase" evidence="1">
    <location>
        <begin position="47"/>
        <end position="258"/>
    </location>
</feature>
<dbReference type="AlphaFoldDB" id="A0A919RYZ2"/>
<dbReference type="PANTHER" id="PTHR39179">
    <property type="entry name" value="SPORE COAT PROTEIN I"/>
    <property type="match status" value="1"/>
</dbReference>
<dbReference type="GO" id="GO:0042601">
    <property type="term" value="C:endospore-forming forespore"/>
    <property type="evidence" value="ECO:0007669"/>
    <property type="project" value="TreeGrafter"/>
</dbReference>
<gene>
    <name evidence="2" type="primary">cotS</name>
    <name evidence="2" type="ORF">CPJCM30710_07260</name>
</gene>
<evidence type="ECO:0000313" key="3">
    <source>
        <dbReference type="Proteomes" id="UP000679179"/>
    </source>
</evidence>
<dbReference type="Gene3D" id="3.90.1200.10">
    <property type="match status" value="1"/>
</dbReference>
<accession>A0A919RYZ2</accession>
<keyword evidence="3" id="KW-1185">Reference proteome</keyword>
<comment type="caution">
    <text evidence="2">The sequence shown here is derived from an EMBL/GenBank/DDBJ whole genome shotgun (WGS) entry which is preliminary data.</text>
</comment>
<dbReference type="InterPro" id="IPR014255">
    <property type="entry name" value="Spore_coat_CotS"/>
</dbReference>
<sequence>MPYEIHAIQTESLSETNIKINVLPHFNLNNASVKQIKIKNTDKQRAVYRVDAKDKTFCLKKVYYNEGDLLFVYSAMEWLYRNGINVPRFLPTLNKSRFVKYSNMLFILTPWVEGEKCNYDNIKNIIDSSKNLAKMHKVSKKFTPIPGSSIKKGYDDIYISTTKHFQKLLTCSNAAYIHKDKFSKLFLTNFDKNLQLAQLSIDVSSTINTNNLSTSLCHGDYVNKNIIFDDKGLLWVIDFDKCCYDYAAHDIGYFLRRLLKRDNTKWNVEVAVNCLKSYCEINPLTSDDLKYILVYLAFPQKYWRISKDYYNNIKKCNKNSFYRLLEKAIDKTDYHLQFVCELVKYLKKDYEIKI</sequence>